<keyword evidence="3" id="KW-1185">Reference proteome</keyword>
<comment type="caution">
    <text evidence="2">The sequence shown here is derived from an EMBL/GenBank/DDBJ whole genome shotgun (WGS) entry which is preliminary data.</text>
</comment>
<dbReference type="EMBL" id="FCOB02000049">
    <property type="protein sequence ID" value="SAL01975.1"/>
    <property type="molecule type" value="Genomic_DNA"/>
</dbReference>
<feature type="region of interest" description="Disordered" evidence="1">
    <location>
        <begin position="29"/>
        <end position="62"/>
    </location>
</feature>
<name>A0A158E525_9BURK</name>
<dbReference type="RefSeq" id="WP_143750145.1">
    <property type="nucleotide sequence ID" value="NZ_FCOB02000049.1"/>
</dbReference>
<reference evidence="2" key="1">
    <citation type="submission" date="2016-01" db="EMBL/GenBank/DDBJ databases">
        <authorList>
            <person name="Peeters C."/>
        </authorList>
    </citation>
    <scope>NUCLEOTIDE SEQUENCE [LARGE SCALE GENOMIC DNA]</scope>
    <source>
        <strain evidence="2">LMG 29326</strain>
    </source>
</reference>
<dbReference type="OrthoDB" id="5450120at2"/>
<dbReference type="Proteomes" id="UP000054978">
    <property type="component" value="Unassembled WGS sequence"/>
</dbReference>
<feature type="compositionally biased region" description="Low complexity" evidence="1">
    <location>
        <begin position="29"/>
        <end position="38"/>
    </location>
</feature>
<gene>
    <name evidence="2" type="ORF">AWB83_06514</name>
</gene>
<accession>A0A158E525</accession>
<proteinExistence type="predicted"/>
<evidence type="ECO:0000256" key="1">
    <source>
        <dbReference type="SAM" id="MobiDB-lite"/>
    </source>
</evidence>
<feature type="compositionally biased region" description="Basic and acidic residues" evidence="1">
    <location>
        <begin position="49"/>
        <end position="58"/>
    </location>
</feature>
<organism evidence="2 3">
    <name type="scientific">Caballeronia ptereochthonis</name>
    <dbReference type="NCBI Taxonomy" id="1777144"/>
    <lineage>
        <taxon>Bacteria</taxon>
        <taxon>Pseudomonadati</taxon>
        <taxon>Pseudomonadota</taxon>
        <taxon>Betaproteobacteria</taxon>
        <taxon>Burkholderiales</taxon>
        <taxon>Burkholderiaceae</taxon>
        <taxon>Caballeronia</taxon>
    </lineage>
</organism>
<protein>
    <submittedName>
        <fullName evidence="2">Lipoprotein</fullName>
    </submittedName>
</protein>
<keyword evidence="2" id="KW-0449">Lipoprotein</keyword>
<evidence type="ECO:0000313" key="3">
    <source>
        <dbReference type="Proteomes" id="UP000054978"/>
    </source>
</evidence>
<evidence type="ECO:0000313" key="2">
    <source>
        <dbReference type="EMBL" id="SAL01975.1"/>
    </source>
</evidence>
<dbReference type="AlphaFoldDB" id="A0A158E525"/>
<sequence length="167" mass="17637">MTAPVQGAAIGLVISALFLAGCDGQPAQPAASPPVSSARPLQASTVEVSRVEPPKPEHNYAMSEDGEYGYERALSEDDVKAGRATSALLMVRYLGQSKGVQSIKIVDGNRAGVMSCSAPCRFVKTRYYVAGELLKTETVPVTDGSLIQAVMDDAFGGKLQPYAKRTN</sequence>